<evidence type="ECO:0000256" key="1">
    <source>
        <dbReference type="SAM" id="MobiDB-lite"/>
    </source>
</evidence>
<protein>
    <recommendedName>
        <fullName evidence="4">Reverse transcriptase zinc-binding domain-containing protein</fullName>
    </recommendedName>
</protein>
<feature type="region of interest" description="Disordered" evidence="1">
    <location>
        <begin position="225"/>
        <end position="322"/>
    </location>
</feature>
<reference evidence="2" key="1">
    <citation type="journal article" date="2022" name="bioRxiv">
        <title>Sequencing and chromosome-scale assembly of the giantPleurodeles waltlgenome.</title>
        <authorList>
            <person name="Brown T."/>
            <person name="Elewa A."/>
            <person name="Iarovenko S."/>
            <person name="Subramanian E."/>
            <person name="Araus A.J."/>
            <person name="Petzold A."/>
            <person name="Susuki M."/>
            <person name="Suzuki K.-i.T."/>
            <person name="Hayashi T."/>
            <person name="Toyoda A."/>
            <person name="Oliveira C."/>
            <person name="Osipova E."/>
            <person name="Leigh N.D."/>
            <person name="Simon A."/>
            <person name="Yun M.H."/>
        </authorList>
    </citation>
    <scope>NUCLEOTIDE SEQUENCE</scope>
    <source>
        <strain evidence="2">20211129_DDA</strain>
        <tissue evidence="2">Liver</tissue>
    </source>
</reference>
<dbReference type="AlphaFoldDB" id="A0AAV7MDW4"/>
<feature type="region of interest" description="Disordered" evidence="1">
    <location>
        <begin position="335"/>
        <end position="369"/>
    </location>
</feature>
<feature type="compositionally biased region" description="Basic and acidic residues" evidence="1">
    <location>
        <begin position="252"/>
        <end position="289"/>
    </location>
</feature>
<evidence type="ECO:0008006" key="4">
    <source>
        <dbReference type="Google" id="ProtNLM"/>
    </source>
</evidence>
<feature type="compositionally biased region" description="Basic and acidic residues" evidence="1">
    <location>
        <begin position="359"/>
        <end position="369"/>
    </location>
</feature>
<sequence length="369" mass="42414">MVKYLQMKIWVGNVTEEAGSTNELVDQMQLDIPMKKEVARWYWLMMDIVDGEFNLPEEIWREFLPEPHLKDLWQVSITLLYNTVKPAVLRRNLLFSIHRAFWTPKKLSRLRQDNMVRCMKCGSDDLHMFIDCPLLRTFWQEVGDAIKENLPTSPKVRPLMVMFGCSYEAQKMGRDGAKLLFYMMLVARREIWAYFKGLFVHCSRLSINPAQDAYDWRCPRGVHKEDDSLPRCLDDEAGTTLENPDIRVPAGTKREDGLKGGVEEDAEEQGREENAESTGDREEKADADRRHRNSVVPRGVAEQGRKEEKGDALTALHAPGGTWLTKVRSFLKDSLKINREGNDRKGEGRDNAGWGRRAAGREQGGDEEE</sequence>
<feature type="compositionally biased region" description="Basic and acidic residues" evidence="1">
    <location>
        <begin position="335"/>
        <end position="350"/>
    </location>
</feature>
<keyword evidence="3" id="KW-1185">Reference proteome</keyword>
<organism evidence="2 3">
    <name type="scientific">Pleurodeles waltl</name>
    <name type="common">Iberian ribbed newt</name>
    <dbReference type="NCBI Taxonomy" id="8319"/>
    <lineage>
        <taxon>Eukaryota</taxon>
        <taxon>Metazoa</taxon>
        <taxon>Chordata</taxon>
        <taxon>Craniata</taxon>
        <taxon>Vertebrata</taxon>
        <taxon>Euteleostomi</taxon>
        <taxon>Amphibia</taxon>
        <taxon>Batrachia</taxon>
        <taxon>Caudata</taxon>
        <taxon>Salamandroidea</taxon>
        <taxon>Salamandridae</taxon>
        <taxon>Pleurodelinae</taxon>
        <taxon>Pleurodeles</taxon>
    </lineage>
</organism>
<feature type="compositionally biased region" description="Basic and acidic residues" evidence="1">
    <location>
        <begin position="225"/>
        <end position="234"/>
    </location>
</feature>
<name>A0AAV7MDW4_PLEWA</name>
<proteinExistence type="predicted"/>
<gene>
    <name evidence="2" type="ORF">NDU88_006432</name>
</gene>
<evidence type="ECO:0000313" key="3">
    <source>
        <dbReference type="Proteomes" id="UP001066276"/>
    </source>
</evidence>
<dbReference type="EMBL" id="JANPWB010000014">
    <property type="protein sequence ID" value="KAJ1101364.1"/>
    <property type="molecule type" value="Genomic_DNA"/>
</dbReference>
<dbReference type="Proteomes" id="UP001066276">
    <property type="component" value="Chromosome 10"/>
</dbReference>
<evidence type="ECO:0000313" key="2">
    <source>
        <dbReference type="EMBL" id="KAJ1101364.1"/>
    </source>
</evidence>
<comment type="caution">
    <text evidence="2">The sequence shown here is derived from an EMBL/GenBank/DDBJ whole genome shotgun (WGS) entry which is preliminary data.</text>
</comment>
<accession>A0AAV7MDW4</accession>